<dbReference type="PANTHER" id="PTHR45586:SF1">
    <property type="entry name" value="LIPOPOLYSACCHARIDE ASSEMBLY PROTEIN B"/>
    <property type="match status" value="1"/>
</dbReference>
<dbReference type="SMART" id="SM00028">
    <property type="entry name" value="TPR"/>
    <property type="match status" value="15"/>
</dbReference>
<feature type="repeat" description="TPR" evidence="3">
    <location>
        <begin position="708"/>
        <end position="741"/>
    </location>
</feature>
<dbReference type="Gene3D" id="1.25.40.10">
    <property type="entry name" value="Tetratricopeptide repeat domain"/>
    <property type="match status" value="4"/>
</dbReference>
<dbReference type="PROSITE" id="PS50005">
    <property type="entry name" value="TPR"/>
    <property type="match status" value="4"/>
</dbReference>
<dbReference type="SUPFAM" id="SSF48452">
    <property type="entry name" value="TPR-like"/>
    <property type="match status" value="4"/>
</dbReference>
<reference evidence="4" key="1">
    <citation type="submission" date="2020-03" db="EMBL/GenBank/DDBJ databases">
        <authorList>
            <person name="Guo F."/>
        </authorList>
    </citation>
    <scope>NUCLEOTIDE SEQUENCE</scope>
    <source>
        <strain evidence="4">JCM 30134</strain>
    </source>
</reference>
<gene>
    <name evidence="4" type="primary">prsT</name>
    <name evidence="4" type="ORF">G8770_05115</name>
</gene>
<dbReference type="Pfam" id="PF13432">
    <property type="entry name" value="TPR_16"/>
    <property type="match status" value="4"/>
</dbReference>
<dbReference type="EMBL" id="JAAONZ010000003">
    <property type="protein sequence ID" value="NHO64919.1"/>
    <property type="molecule type" value="Genomic_DNA"/>
</dbReference>
<sequence length="934" mass="104642">MHKVPVTPSIIIYSLVLLFLLGCTPKVTPLEQLVQARLEYDQNNFDSAEIHLKNALQAKPDFAEARLLLGQLLMQQSNPVAAEIELQRARDLGAAPDSVIPVLARVLFEQAKWQELQQLPVNQLSVWQRGPLRASQALGLQAQGQEHQAGALLSAALVDAPNDPWVRLADARFNAFSGHPDAARIKLETLMKDAPQYAAAWLLLGDLDRGEQHYQQALKNYQTAIELGDQSLTTKLKLITIYLDMDDLHKAQTAIRQIPQSSQQLVLVHFLKGLLYFKQERFQDAINAFNTPIMFPRQYPQALLLSGHAHWRLKQVAQAEEAAWQLYQLDPSKPDATALLGTILLDQKRYAKLEPLLSPALSKHPDNINLLALLAQAQLGQGKFKDATVSLTHLLGKNPESASTQTQLGYSLLQQNDYARGVQHLQQALDIDPAYQQAYAYLVLHYLQQQQPQQAIDTALRYQQQLPEAAAPLNMLARVYLASGSPQAAEQRFAEALEKEPGNPFAARYFIEKALEDSDFERARTLTQQVLEVHPDDLGAQLQLARIERLKGNPDAMVARLQSIITNHPDAFAPRQELTRYYLSQQEPLKAQQTLGDWGQKQDSPPTAKQLLAQIQLQQKHYNSARSTLEQLIQQQPDVSDHYFMLAQVYAGTGNEAKMHQTLEHLLQQDPAHLKAHITLARLQLLKGQQQAFANTVAALEKIAPQQADTLLFRGILLEQQNQPEQALRVYQGLFEQHPSNLNLMRVARQLTAVGNTDEARALLQAWVKDNPDDLVSRQMLATVYLSQQQPQAAINEYRAILQQQPNDLIALNNLAWQLRSSQPSEALAYAETAYKLYPDNAEVLDTYAMTLLDHNQPKLAAQHIDRAVQQSPDNLAILYHQAIIEHRNGNQAIAASLLKELLGSPGQFTEREAAQQLLSRLEPDTATSHSATN</sequence>
<accession>A0A9E5JR08</accession>
<organism evidence="4 5">
    <name type="scientific">Pseudomaricurvus hydrocarbonicus</name>
    <dbReference type="NCBI Taxonomy" id="1470433"/>
    <lineage>
        <taxon>Bacteria</taxon>
        <taxon>Pseudomonadati</taxon>
        <taxon>Pseudomonadota</taxon>
        <taxon>Gammaproteobacteria</taxon>
        <taxon>Cellvibrionales</taxon>
        <taxon>Cellvibrionaceae</taxon>
        <taxon>Pseudomaricurvus</taxon>
    </lineage>
</organism>
<dbReference type="Pfam" id="PF14559">
    <property type="entry name" value="TPR_19"/>
    <property type="match status" value="2"/>
</dbReference>
<dbReference type="InterPro" id="IPR014266">
    <property type="entry name" value="PEP-CTERM_TPR_PrsT"/>
</dbReference>
<feature type="repeat" description="TPR" evidence="3">
    <location>
        <begin position="470"/>
        <end position="503"/>
    </location>
</feature>
<feature type="repeat" description="TPR" evidence="3">
    <location>
        <begin position="402"/>
        <end position="435"/>
    </location>
</feature>
<protein>
    <submittedName>
        <fullName evidence="4">PEP-CTERM system TPR-repeat protein PrsT</fullName>
    </submittedName>
</protein>
<dbReference type="PROSITE" id="PS51257">
    <property type="entry name" value="PROKAR_LIPOPROTEIN"/>
    <property type="match status" value="1"/>
</dbReference>
<evidence type="ECO:0000256" key="1">
    <source>
        <dbReference type="ARBA" id="ARBA00022737"/>
    </source>
</evidence>
<keyword evidence="1" id="KW-0677">Repeat</keyword>
<keyword evidence="2 3" id="KW-0802">TPR repeat</keyword>
<keyword evidence="5" id="KW-1185">Reference proteome</keyword>
<dbReference type="PANTHER" id="PTHR45586">
    <property type="entry name" value="TPR REPEAT-CONTAINING PROTEIN PA4667"/>
    <property type="match status" value="1"/>
</dbReference>
<evidence type="ECO:0000313" key="5">
    <source>
        <dbReference type="Proteomes" id="UP000787472"/>
    </source>
</evidence>
<comment type="caution">
    <text evidence="4">The sequence shown here is derived from an EMBL/GenBank/DDBJ whole genome shotgun (WGS) entry which is preliminary data.</text>
</comment>
<dbReference type="AlphaFoldDB" id="A0A9E5JR08"/>
<dbReference type="InterPro" id="IPR011990">
    <property type="entry name" value="TPR-like_helical_dom_sf"/>
</dbReference>
<dbReference type="Pfam" id="PF13174">
    <property type="entry name" value="TPR_6"/>
    <property type="match status" value="1"/>
</dbReference>
<dbReference type="InterPro" id="IPR019734">
    <property type="entry name" value="TPR_rpt"/>
</dbReference>
<evidence type="ECO:0000256" key="2">
    <source>
        <dbReference type="ARBA" id="ARBA00022803"/>
    </source>
</evidence>
<dbReference type="RefSeq" id="WP_167182700.1">
    <property type="nucleotide sequence ID" value="NZ_JAAONZ010000003.1"/>
</dbReference>
<evidence type="ECO:0000313" key="4">
    <source>
        <dbReference type="EMBL" id="NHO64919.1"/>
    </source>
</evidence>
<feature type="repeat" description="TPR" evidence="3">
    <location>
        <begin position="198"/>
        <end position="231"/>
    </location>
</feature>
<dbReference type="NCBIfam" id="TIGR02917">
    <property type="entry name" value="PEP_TPR_lipo"/>
    <property type="match status" value="1"/>
</dbReference>
<dbReference type="Proteomes" id="UP000787472">
    <property type="component" value="Unassembled WGS sequence"/>
</dbReference>
<name>A0A9E5JR08_9GAMM</name>
<proteinExistence type="predicted"/>
<dbReference type="InterPro" id="IPR051012">
    <property type="entry name" value="CellSynth/LPSAsmb/PSIAsmb"/>
</dbReference>
<evidence type="ECO:0000256" key="3">
    <source>
        <dbReference type="PROSITE-ProRule" id="PRU00339"/>
    </source>
</evidence>